<evidence type="ECO:0000313" key="1">
    <source>
        <dbReference type="EMBL" id="SFP39178.1"/>
    </source>
</evidence>
<gene>
    <name evidence="1" type="ORF">SAMN05216229_102106</name>
</gene>
<dbReference type="AlphaFoldDB" id="A0A1I5PYF7"/>
<organism evidence="1 2">
    <name type="scientific">Geopseudomonas sagittaria</name>
    <dbReference type="NCBI Taxonomy" id="1135990"/>
    <lineage>
        <taxon>Bacteria</taxon>
        <taxon>Pseudomonadati</taxon>
        <taxon>Pseudomonadota</taxon>
        <taxon>Gammaproteobacteria</taxon>
        <taxon>Pseudomonadales</taxon>
        <taxon>Pseudomonadaceae</taxon>
        <taxon>Geopseudomonas</taxon>
    </lineage>
</organism>
<dbReference type="Pfam" id="PF06992">
    <property type="entry name" value="Phage_lambda_P"/>
    <property type="match status" value="1"/>
</dbReference>
<reference evidence="2" key="1">
    <citation type="submission" date="2016-10" db="EMBL/GenBank/DDBJ databases">
        <authorList>
            <person name="Varghese N."/>
            <person name="Submissions S."/>
        </authorList>
    </citation>
    <scope>NUCLEOTIDE SEQUENCE [LARGE SCALE GENOMIC DNA]</scope>
    <source>
        <strain evidence="2">JCM 18195</strain>
    </source>
</reference>
<evidence type="ECO:0000313" key="2">
    <source>
        <dbReference type="Proteomes" id="UP000243084"/>
    </source>
</evidence>
<keyword evidence="2" id="KW-1185">Reference proteome</keyword>
<sequence length="211" mass="23998">MHDLEARARNAVKRVFATLKTSYPAWYERHYGDVRAESLAKRIWMTGIKSLTDVQVDRGLQRMVLDADFPPSLKEFVKLCLRIDGLPDASTAWYQALRKRYSHEAVRVAAKLTGTYDLQRSGYGDVVLRAEFERNYAIVVRRLENGEPLDSAILKGICHDSQKSAIELADEHAERQLQERLERQGIPQAGQAARLALLAKMRIRRGGQLHG</sequence>
<dbReference type="Proteomes" id="UP000243084">
    <property type="component" value="Unassembled WGS sequence"/>
</dbReference>
<protein>
    <submittedName>
        <fullName evidence="1">Uncharacterized protein</fullName>
    </submittedName>
</protein>
<dbReference type="InterPro" id="IPR009731">
    <property type="entry name" value="P-like"/>
</dbReference>
<name>A0A1I5PYF7_9GAMM</name>
<dbReference type="EMBL" id="FOXM01000002">
    <property type="protein sequence ID" value="SFP39178.1"/>
    <property type="molecule type" value="Genomic_DNA"/>
</dbReference>
<proteinExistence type="predicted"/>
<accession>A0A1I5PYF7</accession>
<dbReference type="GO" id="GO:0006270">
    <property type="term" value="P:DNA replication initiation"/>
    <property type="evidence" value="ECO:0007669"/>
    <property type="project" value="InterPro"/>
</dbReference>